<dbReference type="EC" id="1.5.5.2" evidence="1"/>
<keyword evidence="1" id="KW-0560">Oxidoreductase</keyword>
<name>A0A444RAG0_ECOLX</name>
<sequence length="225" mass="24131">TGPKAGGPLYLYRLLANRPESALAVTLARQDAEYPVDAQLKAALTQPLNALREWAANRPELQALCTQYGELAQAGTQRLLPGPTGERNTWTLLPRERVLCIADDEQDALTQLAAVLAVGSQVLWPDNALHRQLVKALPSAVSERIQLAKAENITAQPFDAVIFHGDSDQLRALCEAVAARDGAIVSVQGFARGESNILLERLYIERSLSVNTAAAGGNASLMTIG</sequence>
<feature type="non-terminal residue" evidence="1">
    <location>
        <position position="1"/>
    </location>
</feature>
<evidence type="ECO:0000313" key="1">
    <source>
        <dbReference type="EMBL" id="RXD15576.1"/>
    </source>
</evidence>
<accession>A0A444RAG0</accession>
<dbReference type="Proteomes" id="UP000288730">
    <property type="component" value="Unassembled WGS sequence"/>
</dbReference>
<proteinExistence type="predicted"/>
<protein>
    <submittedName>
        <fullName evidence="1">Trifunctional transcriptional regulator/proline dehydrogenase/L-glutamate gamma-semialdehyde dehydrogenase</fullName>
        <ecNumber evidence="1">1.2.1.88</ecNumber>
        <ecNumber evidence="1">1.5.5.2</ecNumber>
    </submittedName>
</protein>
<dbReference type="EMBL" id="SCJN01000122">
    <property type="protein sequence ID" value="RXD15576.1"/>
    <property type="molecule type" value="Genomic_DNA"/>
</dbReference>
<reference evidence="1 2" key="1">
    <citation type="submission" date="2019-01" db="EMBL/GenBank/DDBJ databases">
        <title>Genomic analysis of febrile catheter-associated UTI E. coli isolates.</title>
        <authorList>
            <person name="Potter R."/>
            <person name="Zou Z."/>
            <person name="Henderson J."/>
            <person name="Dantas G."/>
        </authorList>
    </citation>
    <scope>NUCLEOTIDE SEQUENCE [LARGE SCALE GENOMIC DNA]</scope>
    <source>
        <strain evidence="1 2">29_CAASB</strain>
    </source>
</reference>
<dbReference type="EC" id="1.2.1.88" evidence="1"/>
<gene>
    <name evidence="1" type="primary">putA</name>
    <name evidence="1" type="ORF">EPS76_15590</name>
</gene>
<dbReference type="GO" id="GO:0003842">
    <property type="term" value="F:L-glutamate gamma-semialdehyde dehydrogenase activity"/>
    <property type="evidence" value="ECO:0007669"/>
    <property type="project" value="UniProtKB-EC"/>
</dbReference>
<evidence type="ECO:0000313" key="2">
    <source>
        <dbReference type="Proteomes" id="UP000288730"/>
    </source>
</evidence>
<dbReference type="GO" id="GO:0004657">
    <property type="term" value="F:proline dehydrogenase activity"/>
    <property type="evidence" value="ECO:0007669"/>
    <property type="project" value="UniProtKB-EC"/>
</dbReference>
<dbReference type="AlphaFoldDB" id="A0A444RAG0"/>
<comment type="caution">
    <text evidence="1">The sequence shown here is derived from an EMBL/GenBank/DDBJ whole genome shotgun (WGS) entry which is preliminary data.</text>
</comment>
<organism evidence="1 2">
    <name type="scientific">Escherichia coli</name>
    <dbReference type="NCBI Taxonomy" id="562"/>
    <lineage>
        <taxon>Bacteria</taxon>
        <taxon>Pseudomonadati</taxon>
        <taxon>Pseudomonadota</taxon>
        <taxon>Gammaproteobacteria</taxon>
        <taxon>Enterobacterales</taxon>
        <taxon>Enterobacteriaceae</taxon>
        <taxon>Escherichia</taxon>
    </lineage>
</organism>